<reference evidence="7 8" key="1">
    <citation type="submission" date="2023-03" db="EMBL/GenBank/DDBJ databases">
        <title>Mating type loci evolution in Malassezia.</title>
        <authorList>
            <person name="Coelho M.A."/>
        </authorList>
    </citation>
    <scope>NUCLEOTIDE SEQUENCE [LARGE SCALE GENOMIC DNA]</scope>
    <source>
        <strain evidence="7 8">CBS 9725</strain>
    </source>
</reference>
<evidence type="ECO:0000313" key="8">
    <source>
        <dbReference type="Proteomes" id="UP001219567"/>
    </source>
</evidence>
<dbReference type="GO" id="GO:0005829">
    <property type="term" value="C:cytosol"/>
    <property type="evidence" value="ECO:0007669"/>
    <property type="project" value="TreeGrafter"/>
</dbReference>
<dbReference type="InterPro" id="IPR008628">
    <property type="entry name" value="GPP34-like"/>
</dbReference>
<dbReference type="Pfam" id="PF05719">
    <property type="entry name" value="GPP34"/>
    <property type="match status" value="1"/>
</dbReference>
<evidence type="ECO:0000256" key="6">
    <source>
        <dbReference type="SAM" id="MobiDB-lite"/>
    </source>
</evidence>
<evidence type="ECO:0000313" key="7">
    <source>
        <dbReference type="EMBL" id="WFC98879.1"/>
    </source>
</evidence>
<proteinExistence type="inferred from homology"/>
<keyword evidence="8" id="KW-1185">Reference proteome</keyword>
<dbReference type="GO" id="GO:0043001">
    <property type="term" value="P:Golgi to plasma membrane protein transport"/>
    <property type="evidence" value="ECO:0007669"/>
    <property type="project" value="TreeGrafter"/>
</dbReference>
<organism evidence="7 8">
    <name type="scientific">Malassezia yamatoensis</name>
    <dbReference type="NCBI Taxonomy" id="253288"/>
    <lineage>
        <taxon>Eukaryota</taxon>
        <taxon>Fungi</taxon>
        <taxon>Dikarya</taxon>
        <taxon>Basidiomycota</taxon>
        <taxon>Ustilaginomycotina</taxon>
        <taxon>Malasseziomycetes</taxon>
        <taxon>Malasseziales</taxon>
        <taxon>Malasseziaceae</taxon>
        <taxon>Malassezia</taxon>
    </lineage>
</organism>
<dbReference type="AlphaFoldDB" id="A0AAJ6CGK0"/>
<sequence length="394" mass="43732">MSSTTGLQRRRATGGVGSLDPEEDPGARVSSKTLGEKLAESKSHETSSGLGSRSRIEKESGHRVAYDPRDLEESDESTGLPRLTLMEELYLLGLKDRQGYLSFWNEHMSYVLRGSILMELALRGRLRVAKTQDNRHAEPADRVLEVCSTKHTGDPLLDEAVRVIRSNAPASIAEWIDLLNGETWSVSKLSMQLKQVRERIAKGLAEKGVLRTEKKSFLLFDMPTHPLADRAQKEAVLRRIYALLTSKSQSVHSDEFYKEEPSPVRMRVTRTLCMICCAFCANVLENTLTHLPTHLSGEVFDRASALVTTYGQWPMAPDTPGGGIPGNGEYRATSYSSSNSIRLFPKTKKTVKIGVGDAELVNILRKEMQESHSEPALEVIAGVLHVFVCMHALE</sequence>
<feature type="region of interest" description="Disordered" evidence="6">
    <location>
        <begin position="1"/>
        <end position="77"/>
    </location>
</feature>
<feature type="compositionally biased region" description="Basic and acidic residues" evidence="6">
    <location>
        <begin position="54"/>
        <end position="71"/>
    </location>
</feature>
<accession>A0AAJ6CGK0</accession>
<evidence type="ECO:0000256" key="5">
    <source>
        <dbReference type="ARBA" id="ARBA00023136"/>
    </source>
</evidence>
<name>A0AAJ6CGK0_9BASI</name>
<evidence type="ECO:0000256" key="3">
    <source>
        <dbReference type="ARBA" id="ARBA00023034"/>
    </source>
</evidence>
<dbReference type="PANTHER" id="PTHR12704">
    <property type="entry name" value="TRANS-GOLGI PROTEIN GMX33"/>
    <property type="match status" value="1"/>
</dbReference>
<keyword evidence="3" id="KW-0333">Golgi apparatus</keyword>
<gene>
    <name evidence="7" type="ORF">MYAM1_001612</name>
</gene>
<dbReference type="Proteomes" id="UP001219567">
    <property type="component" value="Chromosome 2"/>
</dbReference>
<dbReference type="GO" id="GO:0048194">
    <property type="term" value="P:Golgi vesicle budding"/>
    <property type="evidence" value="ECO:0007669"/>
    <property type="project" value="TreeGrafter"/>
</dbReference>
<keyword evidence="5" id="KW-0472">Membrane</keyword>
<dbReference type="GO" id="GO:0070273">
    <property type="term" value="F:phosphatidylinositol-4-phosphate binding"/>
    <property type="evidence" value="ECO:0007669"/>
    <property type="project" value="InterPro"/>
</dbReference>
<dbReference type="GO" id="GO:0031985">
    <property type="term" value="C:Golgi cisterna"/>
    <property type="evidence" value="ECO:0007669"/>
    <property type="project" value="TreeGrafter"/>
</dbReference>
<comment type="similarity">
    <text evidence="2">Belongs to the GOLPH3/VPS74 family.</text>
</comment>
<evidence type="ECO:0000256" key="2">
    <source>
        <dbReference type="ARBA" id="ARBA00007284"/>
    </source>
</evidence>
<dbReference type="EMBL" id="CP119944">
    <property type="protein sequence ID" value="WFC98879.1"/>
    <property type="molecule type" value="Genomic_DNA"/>
</dbReference>
<dbReference type="GO" id="GO:0007030">
    <property type="term" value="P:Golgi organization"/>
    <property type="evidence" value="ECO:0007669"/>
    <property type="project" value="TreeGrafter"/>
</dbReference>
<evidence type="ECO:0008006" key="9">
    <source>
        <dbReference type="Google" id="ProtNLM"/>
    </source>
</evidence>
<dbReference type="GO" id="GO:0006890">
    <property type="term" value="P:retrograde vesicle-mediated transport, Golgi to endoplasmic reticulum"/>
    <property type="evidence" value="ECO:0007669"/>
    <property type="project" value="TreeGrafter"/>
</dbReference>
<dbReference type="GO" id="GO:0000139">
    <property type="term" value="C:Golgi membrane"/>
    <property type="evidence" value="ECO:0007669"/>
    <property type="project" value="UniProtKB-SubCell"/>
</dbReference>
<protein>
    <recommendedName>
        <fullName evidence="9">Vacuolar protein sorting-associated protein 74</fullName>
    </recommendedName>
</protein>
<evidence type="ECO:0000256" key="1">
    <source>
        <dbReference type="ARBA" id="ARBA00004255"/>
    </source>
</evidence>
<dbReference type="PANTHER" id="PTHR12704:SF2">
    <property type="entry name" value="GOLGI PHOSPHOPROTEIN 3 HOMOLOG SAURON"/>
    <property type="match status" value="1"/>
</dbReference>
<evidence type="ECO:0000256" key="4">
    <source>
        <dbReference type="ARBA" id="ARBA00023121"/>
    </source>
</evidence>
<comment type="subcellular location">
    <subcellularLocation>
        <location evidence="1">Golgi apparatus membrane</location>
        <topology evidence="1">Peripheral membrane protein</topology>
        <orientation evidence="1">Cytoplasmic side</orientation>
    </subcellularLocation>
</comment>
<keyword evidence="4" id="KW-0446">Lipid-binding</keyword>
<dbReference type="GO" id="GO:0005802">
    <property type="term" value="C:trans-Golgi network"/>
    <property type="evidence" value="ECO:0007669"/>
    <property type="project" value="TreeGrafter"/>
</dbReference>
<dbReference type="InterPro" id="IPR038261">
    <property type="entry name" value="GPP34-like_sf"/>
</dbReference>
<dbReference type="Gene3D" id="1.10.3630.10">
    <property type="entry name" value="yeast vps74-n-term truncation variant domain like"/>
    <property type="match status" value="1"/>
</dbReference>
<feature type="compositionally biased region" description="Basic and acidic residues" evidence="6">
    <location>
        <begin position="34"/>
        <end position="45"/>
    </location>
</feature>